<dbReference type="GO" id="GO:0015079">
    <property type="term" value="F:potassium ion transmembrane transporter activity"/>
    <property type="evidence" value="ECO:0007669"/>
    <property type="project" value="InterPro"/>
</dbReference>
<proteinExistence type="predicted"/>
<dbReference type="HOGENOM" id="CLU_008142_4_0_1"/>
<dbReference type="OrthoDB" id="504708at2759"/>
<evidence type="ECO:0000256" key="6">
    <source>
        <dbReference type="ARBA" id="ARBA00022989"/>
    </source>
</evidence>
<dbReference type="EMBL" id="BABT02000150">
    <property type="protein sequence ID" value="GAA98272.1"/>
    <property type="molecule type" value="Genomic_DNA"/>
</dbReference>
<feature type="transmembrane region" description="Helical" evidence="9">
    <location>
        <begin position="187"/>
        <end position="210"/>
    </location>
</feature>
<keyword evidence="4 9" id="KW-0812">Transmembrane</keyword>
<keyword evidence="6 9" id="KW-1133">Transmembrane helix</keyword>
<dbReference type="STRING" id="764103.G7E612"/>
<keyword evidence="2" id="KW-0813">Transport</keyword>
<dbReference type="RefSeq" id="XP_014569212.1">
    <property type="nucleotide sequence ID" value="XM_014713726.1"/>
</dbReference>
<dbReference type="AlphaFoldDB" id="G7E612"/>
<name>G7E612_MIXOS</name>
<protein>
    <recommendedName>
        <fullName evidence="14">Potassium transporter</fullName>
    </recommendedName>
</protein>
<feature type="transmembrane region" description="Helical" evidence="9">
    <location>
        <begin position="67"/>
        <end position="88"/>
    </location>
</feature>
<evidence type="ECO:0000259" key="10">
    <source>
        <dbReference type="Pfam" id="PF02705"/>
    </source>
</evidence>
<feature type="transmembrane region" description="Helical" evidence="9">
    <location>
        <begin position="23"/>
        <end position="47"/>
    </location>
</feature>
<keyword evidence="8 9" id="KW-0472">Membrane</keyword>
<evidence type="ECO:0008006" key="14">
    <source>
        <dbReference type="Google" id="ProtNLM"/>
    </source>
</evidence>
<evidence type="ECO:0000313" key="13">
    <source>
        <dbReference type="Proteomes" id="UP000009131"/>
    </source>
</evidence>
<evidence type="ECO:0000256" key="1">
    <source>
        <dbReference type="ARBA" id="ARBA00004141"/>
    </source>
</evidence>
<reference evidence="12 13" key="1">
    <citation type="journal article" date="2011" name="J. Gen. Appl. Microbiol.">
        <title>Draft genome sequencing of the enigmatic basidiomycete Mixia osmundae.</title>
        <authorList>
            <person name="Nishida H."/>
            <person name="Nagatsuka Y."/>
            <person name="Sugiyama J."/>
        </authorList>
    </citation>
    <scope>NUCLEOTIDE SEQUENCE [LARGE SCALE GENOMIC DNA]</scope>
    <source>
        <strain evidence="13">CBS 9802 / IAM 14324 / JCM 22182 / KY 12970</strain>
    </source>
</reference>
<feature type="domain" description="K+ potassium transporter integral membrane" evidence="10">
    <location>
        <begin position="29"/>
        <end position="519"/>
    </location>
</feature>
<feature type="transmembrane region" description="Helical" evidence="9">
    <location>
        <begin position="394"/>
        <end position="416"/>
    </location>
</feature>
<evidence type="ECO:0000256" key="5">
    <source>
        <dbReference type="ARBA" id="ARBA00022958"/>
    </source>
</evidence>
<feature type="transmembrane region" description="Helical" evidence="9">
    <location>
        <begin position="149"/>
        <end position="167"/>
    </location>
</feature>
<dbReference type="eggNOG" id="ENOG502QPSA">
    <property type="taxonomic scope" value="Eukaryota"/>
</dbReference>
<feature type="transmembrane region" description="Helical" evidence="9">
    <location>
        <begin position="340"/>
        <end position="362"/>
    </location>
</feature>
<sequence length="783" mass="84846">MPGLRNALTWSATMDARYERKTVGLLSLAVAATGTIFGDLGTSPLYVLNGIFPAAGDAPSAEDVLGAVSAIVWSITLVPLIKYIIIALEFGTKDEQAEDVNKAPQEGGPFALYGQLYLSEPKGSEITMPTIHTPSSSRFNESKRFIDRAFARTTILVIALVAVGLIMSDGILTPAVSVVSAVGGLAVAVPSLNSSDIVGISIAILVVLFGAQRYGTARLGSLFGPIVLVWFALLAGTGIANIATHPGIFRAFDPSRAVLYFVRQGSITPLSGVLLAITGCEASYANLGQFSKGSIRLSFIACVYPALLLAYLGQGARLIVDPTNTLSNVFYNSIPLKTGGGLWYTVWLFGILATIVASQAMITASFSLIQQMVGSGSFPTVAIRHTSDSHRGQIYAPVPNLLLLVGCVGVVVGFGTDSRLTNAYGFAISFLLFLTTMLLTLVMINVRAIPAVVAVAFLLFFGFIDGLFFSSSVQKIPQGAYVTLTLAVALALFLCFWTWARHKEDVFDAAHRLRLNEIFTRSNAFEPGTSEEEKTGATTAFSIEPIDERADHEIDELARTTSNVSEQKVKIARIAEKDTSIGELMLIAPDGPIKLPRMECFSFFHHLGEGVGAPHSFSSQLRHMPVLPRVCVFLAIKTVNVPHLQEEDKYMVDKLRAIDGLYVMRYRLGYRDKVDLRNMVQPVLQRIVDMERGGRLPGTAAEIDAKVALIEAAARTPTHFLPSYHVTSKGNDIKMVWLRKPLDAIRAFLLEECYRRVAQNFPPTAGYIVDESQILRIGVNASI</sequence>
<evidence type="ECO:0000256" key="2">
    <source>
        <dbReference type="ARBA" id="ARBA00022448"/>
    </source>
</evidence>
<feature type="transmembrane region" description="Helical" evidence="9">
    <location>
        <begin position="222"/>
        <end position="244"/>
    </location>
</feature>
<evidence type="ECO:0000259" key="11">
    <source>
        <dbReference type="Pfam" id="PF22776"/>
    </source>
</evidence>
<evidence type="ECO:0000256" key="8">
    <source>
        <dbReference type="ARBA" id="ARBA00023136"/>
    </source>
</evidence>
<dbReference type="PANTHER" id="PTHR30540">
    <property type="entry name" value="OSMOTIC STRESS POTASSIUM TRANSPORTER"/>
    <property type="match status" value="1"/>
</dbReference>
<dbReference type="Proteomes" id="UP000009131">
    <property type="component" value="Unassembled WGS sequence"/>
</dbReference>
<dbReference type="InterPro" id="IPR003855">
    <property type="entry name" value="K+_transporter"/>
</dbReference>
<organism evidence="12 13">
    <name type="scientific">Mixia osmundae (strain CBS 9802 / IAM 14324 / JCM 22182 / KY 12970)</name>
    <dbReference type="NCBI Taxonomy" id="764103"/>
    <lineage>
        <taxon>Eukaryota</taxon>
        <taxon>Fungi</taxon>
        <taxon>Dikarya</taxon>
        <taxon>Basidiomycota</taxon>
        <taxon>Pucciniomycotina</taxon>
        <taxon>Mixiomycetes</taxon>
        <taxon>Mixiales</taxon>
        <taxon>Mixiaceae</taxon>
        <taxon>Mixia</taxon>
    </lineage>
</organism>
<dbReference type="Pfam" id="PF02705">
    <property type="entry name" value="K_trans"/>
    <property type="match status" value="1"/>
</dbReference>
<dbReference type="InParanoid" id="G7E612"/>
<feature type="transmembrane region" description="Helical" evidence="9">
    <location>
        <begin position="451"/>
        <end position="469"/>
    </location>
</feature>
<feature type="domain" description="K+ potassium transporter C-terminal" evidence="11">
    <location>
        <begin position="612"/>
        <end position="730"/>
    </location>
</feature>
<dbReference type="GO" id="GO:0016020">
    <property type="term" value="C:membrane"/>
    <property type="evidence" value="ECO:0007669"/>
    <property type="project" value="UniProtKB-SubCell"/>
</dbReference>
<evidence type="ECO:0000256" key="4">
    <source>
        <dbReference type="ARBA" id="ARBA00022692"/>
    </source>
</evidence>
<evidence type="ECO:0000313" key="12">
    <source>
        <dbReference type="EMBL" id="GAA98272.1"/>
    </source>
</evidence>
<comment type="subcellular location">
    <subcellularLocation>
        <location evidence="1">Membrane</location>
        <topology evidence="1">Multi-pass membrane protein</topology>
    </subcellularLocation>
</comment>
<keyword evidence="7" id="KW-0406">Ion transport</keyword>
<keyword evidence="13" id="KW-1185">Reference proteome</keyword>
<evidence type="ECO:0000256" key="7">
    <source>
        <dbReference type="ARBA" id="ARBA00023065"/>
    </source>
</evidence>
<reference evidence="12 13" key="2">
    <citation type="journal article" date="2012" name="Open Biol.">
        <title>Characteristics of nucleosomes and linker DNA regions on the genome of the basidiomycete Mixia osmundae revealed by mono- and dinucleosome mapping.</title>
        <authorList>
            <person name="Nishida H."/>
            <person name="Kondo S."/>
            <person name="Matsumoto T."/>
            <person name="Suzuki Y."/>
            <person name="Yoshikawa H."/>
            <person name="Taylor T.D."/>
            <person name="Sugiyama J."/>
        </authorList>
    </citation>
    <scope>NUCLEOTIDE SEQUENCE [LARGE SCALE GENOMIC DNA]</scope>
    <source>
        <strain evidence="13">CBS 9802 / IAM 14324 / JCM 22182 / KY 12970</strain>
    </source>
</reference>
<dbReference type="Pfam" id="PF22776">
    <property type="entry name" value="K_trans_C"/>
    <property type="match status" value="1"/>
</dbReference>
<feature type="transmembrane region" description="Helical" evidence="9">
    <location>
        <begin position="297"/>
        <end position="320"/>
    </location>
</feature>
<gene>
    <name evidence="12" type="primary">Mo04955</name>
    <name evidence="12" type="ORF">E5Q_04955</name>
</gene>
<comment type="caution">
    <text evidence="12">The sequence shown here is derived from an EMBL/GenBank/DDBJ whole genome shotgun (WGS) entry which is preliminary data.</text>
</comment>
<accession>G7E612</accession>
<dbReference type="OMA" id="CEAMFAN"/>
<dbReference type="InterPro" id="IPR053952">
    <property type="entry name" value="K_trans_C"/>
</dbReference>
<dbReference type="PANTHER" id="PTHR30540:SF83">
    <property type="entry name" value="K+ POTASSIUM TRANSPORTER"/>
    <property type="match status" value="1"/>
</dbReference>
<evidence type="ECO:0000256" key="9">
    <source>
        <dbReference type="SAM" id="Phobius"/>
    </source>
</evidence>
<keyword evidence="3" id="KW-0633">Potassium transport</keyword>
<feature type="transmembrane region" description="Helical" evidence="9">
    <location>
        <begin position="481"/>
        <end position="500"/>
    </location>
</feature>
<feature type="transmembrane region" description="Helical" evidence="9">
    <location>
        <begin position="422"/>
        <end position="444"/>
    </location>
</feature>
<keyword evidence="5" id="KW-0630">Potassium</keyword>
<dbReference type="InterPro" id="IPR053951">
    <property type="entry name" value="K_trans_N"/>
</dbReference>
<evidence type="ECO:0000256" key="3">
    <source>
        <dbReference type="ARBA" id="ARBA00022538"/>
    </source>
</evidence>